<sequence length="25" mass="3014">MSDMDFSENEEQSMIREMVRDFAES</sequence>
<feature type="compositionally biased region" description="Basic and acidic residues" evidence="1">
    <location>
        <begin position="13"/>
        <end position="25"/>
    </location>
</feature>
<feature type="compositionally biased region" description="Acidic residues" evidence="1">
    <location>
        <begin position="1"/>
        <end position="11"/>
    </location>
</feature>
<feature type="non-terminal residue" evidence="2">
    <location>
        <position position="25"/>
    </location>
</feature>
<accession>A0A383D7Q6</accession>
<organism evidence="2">
    <name type="scientific">marine metagenome</name>
    <dbReference type="NCBI Taxonomy" id="408172"/>
    <lineage>
        <taxon>unclassified sequences</taxon>
        <taxon>metagenomes</taxon>
        <taxon>ecological metagenomes</taxon>
    </lineage>
</organism>
<dbReference type="AlphaFoldDB" id="A0A383D7Q6"/>
<evidence type="ECO:0000313" key="2">
    <source>
        <dbReference type="EMBL" id="SVE40309.1"/>
    </source>
</evidence>
<name>A0A383D7Q6_9ZZZZ</name>
<dbReference type="EMBL" id="UINC01214880">
    <property type="protein sequence ID" value="SVE40309.1"/>
    <property type="molecule type" value="Genomic_DNA"/>
</dbReference>
<reference evidence="2" key="1">
    <citation type="submission" date="2018-05" db="EMBL/GenBank/DDBJ databases">
        <authorList>
            <person name="Lanie J.A."/>
            <person name="Ng W.-L."/>
            <person name="Kazmierczak K.M."/>
            <person name="Andrzejewski T.M."/>
            <person name="Davidsen T.M."/>
            <person name="Wayne K.J."/>
            <person name="Tettelin H."/>
            <person name="Glass J.I."/>
            <person name="Rusch D."/>
            <person name="Podicherti R."/>
            <person name="Tsui H.-C.T."/>
            <person name="Winkler M.E."/>
        </authorList>
    </citation>
    <scope>NUCLEOTIDE SEQUENCE</scope>
</reference>
<proteinExistence type="predicted"/>
<gene>
    <name evidence="2" type="ORF">METZ01_LOCUS493163</name>
</gene>
<evidence type="ECO:0000256" key="1">
    <source>
        <dbReference type="SAM" id="MobiDB-lite"/>
    </source>
</evidence>
<protein>
    <submittedName>
        <fullName evidence="2">Uncharacterized protein</fullName>
    </submittedName>
</protein>
<feature type="region of interest" description="Disordered" evidence="1">
    <location>
        <begin position="1"/>
        <end position="25"/>
    </location>
</feature>